<accession>A0ABV6B3E0</accession>
<name>A0ABV6B3E0_9DEIO</name>
<dbReference type="Gene3D" id="1.10.10.1150">
    <property type="entry name" value="Coenzyme PQQ synthesis protein D (PqqD)"/>
    <property type="match status" value="1"/>
</dbReference>
<comment type="caution">
    <text evidence="1">The sequence shown here is derived from an EMBL/GenBank/DDBJ whole genome shotgun (WGS) entry which is preliminary data.</text>
</comment>
<dbReference type="InterPro" id="IPR041881">
    <property type="entry name" value="PqqD_sf"/>
</dbReference>
<protein>
    <submittedName>
        <fullName evidence="1">PqqD family protein</fullName>
    </submittedName>
</protein>
<dbReference type="EMBL" id="JBHLYR010000048">
    <property type="protein sequence ID" value="MFB9993386.1"/>
    <property type="molecule type" value="Genomic_DNA"/>
</dbReference>
<evidence type="ECO:0000313" key="2">
    <source>
        <dbReference type="Proteomes" id="UP001589733"/>
    </source>
</evidence>
<dbReference type="InterPro" id="IPR008792">
    <property type="entry name" value="PQQD"/>
</dbReference>
<keyword evidence="2" id="KW-1185">Reference proteome</keyword>
<evidence type="ECO:0000313" key="1">
    <source>
        <dbReference type="EMBL" id="MFB9993386.1"/>
    </source>
</evidence>
<gene>
    <name evidence="1" type="ORF">ACFFLM_15565</name>
</gene>
<organism evidence="1 2">
    <name type="scientific">Deinococcus oregonensis</name>
    <dbReference type="NCBI Taxonomy" id="1805970"/>
    <lineage>
        <taxon>Bacteria</taxon>
        <taxon>Thermotogati</taxon>
        <taxon>Deinococcota</taxon>
        <taxon>Deinococci</taxon>
        <taxon>Deinococcales</taxon>
        <taxon>Deinococcaceae</taxon>
        <taxon>Deinococcus</taxon>
    </lineage>
</organism>
<proteinExistence type="predicted"/>
<dbReference type="Pfam" id="PF05402">
    <property type="entry name" value="PqqD"/>
    <property type="match status" value="1"/>
</dbReference>
<dbReference type="Proteomes" id="UP001589733">
    <property type="component" value="Unassembled WGS sequence"/>
</dbReference>
<dbReference type="RefSeq" id="WP_380012121.1">
    <property type="nucleotide sequence ID" value="NZ_JBHLYR010000048.1"/>
</dbReference>
<reference evidence="1 2" key="1">
    <citation type="submission" date="2024-09" db="EMBL/GenBank/DDBJ databases">
        <authorList>
            <person name="Sun Q."/>
            <person name="Mori K."/>
        </authorList>
    </citation>
    <scope>NUCLEOTIDE SEQUENCE [LARGE SCALE GENOMIC DNA]</scope>
    <source>
        <strain evidence="1 2">JCM 13503</strain>
    </source>
</reference>
<sequence length="87" mass="9591">MWIMAENVLETDLGDELVLMHAGLGEMFSLNDSGRVIWQALPAPQDTLAELLASTYGLTTAQARADVQALLLELARRTLVRQVDVRP</sequence>